<dbReference type="EMBL" id="CP015005">
    <property type="protein sequence ID" value="AMS42596.1"/>
    <property type="molecule type" value="Genomic_DNA"/>
</dbReference>
<evidence type="ECO:0000313" key="7">
    <source>
        <dbReference type="Proteomes" id="UP000577697"/>
    </source>
</evidence>
<dbReference type="PANTHER" id="PTHR13061">
    <property type="entry name" value="DYNACTIN SUBUNIT P25"/>
    <property type="match status" value="1"/>
</dbReference>
<evidence type="ECO:0000256" key="3">
    <source>
        <dbReference type="ARBA" id="ARBA00023315"/>
    </source>
</evidence>
<reference evidence="5 7" key="2">
    <citation type="submission" date="2020-08" db="EMBL/GenBank/DDBJ databases">
        <title>Genomic Encyclopedia of Type Strains, Phase IV (KMG-IV): sequencing the most valuable type-strain genomes for metagenomic binning, comparative biology and taxonomic classification.</title>
        <authorList>
            <person name="Goeker M."/>
        </authorList>
    </citation>
    <scope>NUCLEOTIDE SEQUENCE [LARGE SCALE GENOMIC DNA]</scope>
    <source>
        <strain evidence="5 7">DSM 10368</strain>
    </source>
</reference>
<accession>A0AAC8YQY8</accession>
<dbReference type="InterPro" id="IPR050484">
    <property type="entry name" value="Transf_Hexapept/Carb_Anhydrase"/>
</dbReference>
<dbReference type="Proteomes" id="UP000577697">
    <property type="component" value="Unassembled WGS sequence"/>
</dbReference>
<protein>
    <submittedName>
        <fullName evidence="4 5">Phenylacetic acid degradation protein</fullName>
    </submittedName>
</protein>
<dbReference type="PROSITE" id="PS00101">
    <property type="entry name" value="HEXAPEP_TRANSFERASES"/>
    <property type="match status" value="1"/>
</dbReference>
<dbReference type="Gene3D" id="2.160.10.10">
    <property type="entry name" value="Hexapeptide repeat proteins"/>
    <property type="match status" value="1"/>
</dbReference>
<gene>
    <name evidence="4" type="ORF">AA2016_3675</name>
    <name evidence="5" type="ORF">FHS67_004012</name>
</gene>
<evidence type="ECO:0000256" key="2">
    <source>
        <dbReference type="ARBA" id="ARBA00022737"/>
    </source>
</evidence>
<evidence type="ECO:0000313" key="4">
    <source>
        <dbReference type="EMBL" id="AMS42596.1"/>
    </source>
</evidence>
<reference evidence="4 6" key="1">
    <citation type="submission" date="2016-03" db="EMBL/GenBank/DDBJ databases">
        <title>Complete genome of Aminobacter aminovorans KCTC 2477.</title>
        <authorList>
            <person name="Kim K.M."/>
        </authorList>
    </citation>
    <scope>NUCLEOTIDE SEQUENCE [LARGE SCALE GENOMIC DNA]</scope>
    <source>
        <strain evidence="4 6">KCTC 2477</strain>
    </source>
</reference>
<sequence length="200" mass="20884">MPCYAFEGIVPVVDPTAYLHPTAVLIGDVTIGPRCYIGPGASLRGDFGRITVIGDASVQDNCTLHTGSGSDCIVGRGATVGHGAILHGCTVGENALIGMNAVVLDGAVIGDDSLVAALSLVKNEVVTPQRSLIAGNPAKVIKEMPEAAIIWRNNGDGEYQRLADRSLADLVECEPLRVAEPGRKRNTGKARAVRLSTKTK</sequence>
<dbReference type="Proteomes" id="UP000075755">
    <property type="component" value="Chromosome"/>
</dbReference>
<keyword evidence="7" id="KW-1185">Reference proteome</keyword>
<dbReference type="Pfam" id="PF00132">
    <property type="entry name" value="Hexapep"/>
    <property type="match status" value="2"/>
</dbReference>
<keyword evidence="2" id="KW-0677">Repeat</keyword>
<keyword evidence="1" id="KW-0808">Transferase</keyword>
<name>A0AAC8YQY8_AMIAI</name>
<dbReference type="GO" id="GO:0016746">
    <property type="term" value="F:acyltransferase activity"/>
    <property type="evidence" value="ECO:0007669"/>
    <property type="project" value="UniProtKB-KW"/>
</dbReference>
<dbReference type="InterPro" id="IPR001451">
    <property type="entry name" value="Hexapep"/>
</dbReference>
<evidence type="ECO:0000313" key="5">
    <source>
        <dbReference type="EMBL" id="MBB3707679.1"/>
    </source>
</evidence>
<dbReference type="EMBL" id="JACICB010000015">
    <property type="protein sequence ID" value="MBB3707679.1"/>
    <property type="molecule type" value="Genomic_DNA"/>
</dbReference>
<proteinExistence type="predicted"/>
<evidence type="ECO:0000256" key="1">
    <source>
        <dbReference type="ARBA" id="ARBA00022679"/>
    </source>
</evidence>
<dbReference type="SUPFAM" id="SSF51161">
    <property type="entry name" value="Trimeric LpxA-like enzymes"/>
    <property type="match status" value="1"/>
</dbReference>
<dbReference type="PANTHER" id="PTHR13061:SF29">
    <property type="entry name" value="GAMMA CARBONIC ANHYDRASE-LIKE 1, MITOCHONDRIAL-RELATED"/>
    <property type="match status" value="1"/>
</dbReference>
<keyword evidence="3" id="KW-0012">Acyltransferase</keyword>
<evidence type="ECO:0000313" key="6">
    <source>
        <dbReference type="Proteomes" id="UP000075755"/>
    </source>
</evidence>
<organism evidence="4 6">
    <name type="scientific">Aminobacter aminovorans</name>
    <name type="common">Chelatobacter heintzii</name>
    <dbReference type="NCBI Taxonomy" id="83263"/>
    <lineage>
        <taxon>Bacteria</taxon>
        <taxon>Pseudomonadati</taxon>
        <taxon>Pseudomonadota</taxon>
        <taxon>Alphaproteobacteria</taxon>
        <taxon>Hyphomicrobiales</taxon>
        <taxon>Phyllobacteriaceae</taxon>
        <taxon>Aminobacter</taxon>
    </lineage>
</organism>
<dbReference type="RefSeq" id="WP_067962165.1">
    <property type="nucleotide sequence ID" value="NZ_CP015005.1"/>
</dbReference>
<dbReference type="AlphaFoldDB" id="A0AAC8YQY8"/>
<dbReference type="KEGG" id="aak:AA2016_3675"/>
<dbReference type="InterPro" id="IPR011004">
    <property type="entry name" value="Trimer_LpxA-like_sf"/>
</dbReference>
<dbReference type="InterPro" id="IPR018357">
    <property type="entry name" value="Hexapep_transf_CS"/>
</dbReference>